<organism evidence="1 2">
    <name type="scientific">Brassica carinata</name>
    <name type="common">Ethiopian mustard</name>
    <name type="synonym">Abyssinian cabbage</name>
    <dbReference type="NCBI Taxonomy" id="52824"/>
    <lineage>
        <taxon>Eukaryota</taxon>
        <taxon>Viridiplantae</taxon>
        <taxon>Streptophyta</taxon>
        <taxon>Embryophyta</taxon>
        <taxon>Tracheophyta</taxon>
        <taxon>Spermatophyta</taxon>
        <taxon>Magnoliopsida</taxon>
        <taxon>eudicotyledons</taxon>
        <taxon>Gunneridae</taxon>
        <taxon>Pentapetalae</taxon>
        <taxon>rosids</taxon>
        <taxon>malvids</taxon>
        <taxon>Brassicales</taxon>
        <taxon>Brassicaceae</taxon>
        <taxon>Brassiceae</taxon>
        <taxon>Brassica</taxon>
    </lineage>
</organism>
<accession>A0A8X7VA44</accession>
<dbReference type="AlphaFoldDB" id="A0A8X7VA44"/>
<proteinExistence type="predicted"/>
<keyword evidence="2" id="KW-1185">Reference proteome</keyword>
<evidence type="ECO:0000313" key="2">
    <source>
        <dbReference type="Proteomes" id="UP000886595"/>
    </source>
</evidence>
<dbReference type="EMBL" id="JAAMPC010000006">
    <property type="protein sequence ID" value="KAG2307246.1"/>
    <property type="molecule type" value="Genomic_DNA"/>
</dbReference>
<protein>
    <submittedName>
        <fullName evidence="1">Uncharacterized protein</fullName>
    </submittedName>
</protein>
<evidence type="ECO:0000313" key="1">
    <source>
        <dbReference type="EMBL" id="KAG2307246.1"/>
    </source>
</evidence>
<name>A0A8X7VA44_BRACI</name>
<sequence>MWLSTMLLTNVSPPWKQLGLDHNVDIKFMLKLHTFLDSSFNCSSLDYLLDPLCWILGRYTSIWLHILPRYHHMPSLILDPPDQSFRVRTPLMTLNLHTDISGPVHTHCWSSPRSPLVPVA</sequence>
<gene>
    <name evidence="1" type="ORF">Bca52824_026994</name>
</gene>
<comment type="caution">
    <text evidence="1">The sequence shown here is derived from an EMBL/GenBank/DDBJ whole genome shotgun (WGS) entry which is preliminary data.</text>
</comment>
<reference evidence="1 2" key="1">
    <citation type="submission" date="2020-02" db="EMBL/GenBank/DDBJ databases">
        <authorList>
            <person name="Ma Q."/>
            <person name="Huang Y."/>
            <person name="Song X."/>
            <person name="Pei D."/>
        </authorList>
    </citation>
    <scope>NUCLEOTIDE SEQUENCE [LARGE SCALE GENOMIC DNA]</scope>
    <source>
        <strain evidence="1">Sxm20200214</strain>
        <tissue evidence="1">Leaf</tissue>
    </source>
</reference>
<dbReference type="Proteomes" id="UP000886595">
    <property type="component" value="Unassembled WGS sequence"/>
</dbReference>